<feature type="compositionally biased region" description="Low complexity" evidence="1">
    <location>
        <begin position="34"/>
        <end position="63"/>
    </location>
</feature>
<comment type="caution">
    <text evidence="2">The sequence shown here is derived from an EMBL/GenBank/DDBJ whole genome shotgun (WGS) entry which is preliminary data.</text>
</comment>
<accession>A0AAN8DSU1</accession>
<dbReference type="AlphaFoldDB" id="A0AAN8DSU1"/>
<name>A0AAN8DSU1_9TELE</name>
<organism evidence="2 3">
    <name type="scientific">Champsocephalus esox</name>
    <name type="common">pike icefish</name>
    <dbReference type="NCBI Taxonomy" id="159716"/>
    <lineage>
        <taxon>Eukaryota</taxon>
        <taxon>Metazoa</taxon>
        <taxon>Chordata</taxon>
        <taxon>Craniata</taxon>
        <taxon>Vertebrata</taxon>
        <taxon>Euteleostomi</taxon>
        <taxon>Actinopterygii</taxon>
        <taxon>Neopterygii</taxon>
        <taxon>Teleostei</taxon>
        <taxon>Neoteleostei</taxon>
        <taxon>Acanthomorphata</taxon>
        <taxon>Eupercaria</taxon>
        <taxon>Perciformes</taxon>
        <taxon>Notothenioidei</taxon>
        <taxon>Channichthyidae</taxon>
        <taxon>Champsocephalus</taxon>
    </lineage>
</organism>
<dbReference type="Proteomes" id="UP001335648">
    <property type="component" value="Unassembled WGS sequence"/>
</dbReference>
<feature type="region of interest" description="Disordered" evidence="1">
    <location>
        <begin position="1"/>
        <end position="196"/>
    </location>
</feature>
<sequence length="196" mass="19558">MTGPPWGRTPPSPRGPHSSPPLPPAPPRGGGGPLLPALPTWAAGVRPALPRRGGLGPGWLQPRRLLRRAPPGGPPPSRAPPTRGGRQGLGGRGSIYGPAAGPSTGGPRAPGPLTCGLSVSPNSPHRLGPHSHRATSPSPPPPHHHPLGAGLAGPLGTGTSRAGGRGGATPWGVAPAGGWGPRWGVEQGQWSAWSAR</sequence>
<dbReference type="EMBL" id="JAULUE010000490">
    <property type="protein sequence ID" value="KAK5928706.1"/>
    <property type="molecule type" value="Genomic_DNA"/>
</dbReference>
<proteinExistence type="predicted"/>
<evidence type="ECO:0000256" key="1">
    <source>
        <dbReference type="SAM" id="MobiDB-lite"/>
    </source>
</evidence>
<feature type="compositionally biased region" description="Gly residues" evidence="1">
    <location>
        <begin position="150"/>
        <end position="181"/>
    </location>
</feature>
<feature type="compositionally biased region" description="Pro residues" evidence="1">
    <location>
        <begin position="7"/>
        <end position="27"/>
    </location>
</feature>
<reference evidence="2 3" key="1">
    <citation type="journal article" date="2023" name="Mol. Biol. Evol.">
        <title>Genomics of Secondarily Temperate Adaptation in the Only Non-Antarctic Icefish.</title>
        <authorList>
            <person name="Rivera-Colon A.G."/>
            <person name="Rayamajhi N."/>
            <person name="Minhas B.F."/>
            <person name="Madrigal G."/>
            <person name="Bilyk K.T."/>
            <person name="Yoon V."/>
            <person name="Hune M."/>
            <person name="Gregory S."/>
            <person name="Cheng C.H.C."/>
            <person name="Catchen J.M."/>
        </authorList>
    </citation>
    <scope>NUCLEOTIDE SEQUENCE [LARGE SCALE GENOMIC DNA]</scope>
    <source>
        <strain evidence="2">JC2023a</strain>
    </source>
</reference>
<evidence type="ECO:0000313" key="3">
    <source>
        <dbReference type="Proteomes" id="UP001335648"/>
    </source>
</evidence>
<evidence type="ECO:0000313" key="2">
    <source>
        <dbReference type="EMBL" id="KAK5928706.1"/>
    </source>
</evidence>
<gene>
    <name evidence="2" type="ORF">CesoFtcFv8_000328</name>
</gene>
<protein>
    <submittedName>
        <fullName evidence="2">Uncharacterized protein</fullName>
    </submittedName>
</protein>
<feature type="compositionally biased region" description="Gly residues" evidence="1">
    <location>
        <begin position="85"/>
        <end position="94"/>
    </location>
</feature>
<keyword evidence="3" id="KW-1185">Reference proteome</keyword>